<dbReference type="Gene3D" id="2.60.120.10">
    <property type="entry name" value="Jelly Rolls"/>
    <property type="match status" value="2"/>
</dbReference>
<dbReference type="RefSeq" id="WP_075649137.1">
    <property type="nucleotide sequence ID" value="NZ_AP019658.1"/>
</dbReference>
<dbReference type="InterPro" id="IPR018050">
    <property type="entry name" value="Pmannose_isomerase-type1_CS"/>
</dbReference>
<dbReference type="Pfam" id="PF20512">
    <property type="entry name" value="PMI_typeI_hel"/>
    <property type="match status" value="1"/>
</dbReference>
<dbReference type="InterPro" id="IPR046457">
    <property type="entry name" value="PMI_typeI_cat"/>
</dbReference>
<evidence type="ECO:0000256" key="2">
    <source>
        <dbReference type="ARBA" id="ARBA00001947"/>
    </source>
</evidence>
<dbReference type="PROSITE" id="PS00965">
    <property type="entry name" value="PMI_I_1"/>
    <property type="match status" value="1"/>
</dbReference>
<comment type="caution">
    <text evidence="13">The sequence shown here is derived from an EMBL/GenBank/DDBJ whole genome shotgun (WGS) entry which is preliminary data.</text>
</comment>
<dbReference type="CDD" id="cd07011">
    <property type="entry name" value="cupin_PMI_type_I_N"/>
    <property type="match status" value="1"/>
</dbReference>
<dbReference type="EMBL" id="MJMI01000084">
    <property type="protein sequence ID" value="OLQ93737.1"/>
    <property type="molecule type" value="Genomic_DNA"/>
</dbReference>
<evidence type="ECO:0000256" key="3">
    <source>
        <dbReference type="ARBA" id="ARBA00010772"/>
    </source>
</evidence>
<dbReference type="NCBIfam" id="TIGR00218">
    <property type="entry name" value="manA"/>
    <property type="match status" value="1"/>
</dbReference>
<dbReference type="EC" id="5.3.1.8" evidence="4"/>
<name>A0ABX3FLN4_9VIBR</name>
<dbReference type="Proteomes" id="UP000186206">
    <property type="component" value="Unassembled WGS sequence"/>
</dbReference>
<dbReference type="Pfam" id="PF20511">
    <property type="entry name" value="PMI_typeI_cat"/>
    <property type="match status" value="1"/>
</dbReference>
<keyword evidence="7 13" id="KW-0413">Isomerase</keyword>
<keyword evidence="5" id="KW-0479">Metal-binding</keyword>
<dbReference type="InterPro" id="IPR001250">
    <property type="entry name" value="Man6P_Isoase-1"/>
</dbReference>
<dbReference type="PROSITE" id="PS00966">
    <property type="entry name" value="PMI_I_2"/>
    <property type="match status" value="1"/>
</dbReference>
<dbReference type="PRINTS" id="PR00714">
    <property type="entry name" value="MAN6PISMRASE"/>
</dbReference>
<reference evidence="13 14" key="1">
    <citation type="submission" date="2016-09" db="EMBL/GenBank/DDBJ databases">
        <title>Genomic Taxonomy of the Vibrionaceae.</title>
        <authorList>
            <person name="Gonzalez-Castillo A."/>
            <person name="Gomez-Gil B."/>
            <person name="Enciso-Ibarra K."/>
        </authorList>
    </citation>
    <scope>NUCLEOTIDE SEQUENCE [LARGE SCALE GENOMIC DNA]</scope>
    <source>
        <strain evidence="13 14">CAIM 1731</strain>
    </source>
</reference>
<dbReference type="PIRSF" id="PIRSF001480">
    <property type="entry name" value="Mannose-6-phosphate_isomerase"/>
    <property type="match status" value="1"/>
</dbReference>
<keyword evidence="14" id="KW-1185">Reference proteome</keyword>
<comment type="catalytic activity">
    <reaction evidence="1">
        <text>D-mannose 6-phosphate = D-fructose 6-phosphate</text>
        <dbReference type="Rhea" id="RHEA:12356"/>
        <dbReference type="ChEBI" id="CHEBI:58735"/>
        <dbReference type="ChEBI" id="CHEBI:61527"/>
        <dbReference type="EC" id="5.3.1.8"/>
    </reaction>
</comment>
<evidence type="ECO:0000259" key="10">
    <source>
        <dbReference type="Pfam" id="PF20511"/>
    </source>
</evidence>
<keyword evidence="6" id="KW-0862">Zinc</keyword>
<evidence type="ECO:0000313" key="13">
    <source>
        <dbReference type="EMBL" id="OLQ93737.1"/>
    </source>
</evidence>
<feature type="domain" description="Phosphomannose isomerase type I helical insertion" evidence="11">
    <location>
        <begin position="181"/>
        <end position="248"/>
    </location>
</feature>
<organism evidence="13 14">
    <name type="scientific">Vibrio ponticus</name>
    <dbReference type="NCBI Taxonomy" id="265668"/>
    <lineage>
        <taxon>Bacteria</taxon>
        <taxon>Pseudomonadati</taxon>
        <taxon>Pseudomonadota</taxon>
        <taxon>Gammaproteobacteria</taxon>
        <taxon>Vibrionales</taxon>
        <taxon>Vibrionaceae</taxon>
        <taxon>Vibrio</taxon>
    </lineage>
</organism>
<sequence>MTKTLFKLDNVIQNYVWGSKTAMGELFGIANPDNQPQAEIWMGAHPNGCSKVAGSGESLAEIIAQDPHGVLGEYTAERFGELPYLFKVLSAAKPLSVQVHPSKAKAMAGFAKENQQGIELSAANRNYKDANHKPELVYALTFYKAMNGFRPVAEIVALFQQAGIDTLRDEVDALSALPNEQGLAEFFSVVMNLTGERKQQAIAELVARVELPAKTALAREAFELIQEFSQDFSQGNSDDIGLFSPLLLNVVELEPGEAMFLHAETPHAYVKGTGLEIMANSDNVLRAGLTPKYMDVAELIANTQFHSIAADEIKLAPFCSGNKLGYPIPVDDFGFEIIALDAEDKAQYVRGAEIIFCIEGQATLSCGSEFVTLAAGESAFVCNKAKVYQYHGVGTLARAFN</sequence>
<dbReference type="GO" id="GO:0016853">
    <property type="term" value="F:isomerase activity"/>
    <property type="evidence" value="ECO:0007669"/>
    <property type="project" value="UniProtKB-KW"/>
</dbReference>
<dbReference type="SUPFAM" id="SSF51182">
    <property type="entry name" value="RmlC-like cupins"/>
    <property type="match status" value="1"/>
</dbReference>
<dbReference type="Gene3D" id="1.10.441.10">
    <property type="entry name" value="Phosphomannose Isomerase, domain 2"/>
    <property type="match status" value="1"/>
</dbReference>
<evidence type="ECO:0000256" key="5">
    <source>
        <dbReference type="ARBA" id="ARBA00022723"/>
    </source>
</evidence>
<evidence type="ECO:0000256" key="7">
    <source>
        <dbReference type="ARBA" id="ARBA00023235"/>
    </source>
</evidence>
<evidence type="ECO:0000256" key="9">
    <source>
        <dbReference type="ARBA" id="ARBA00030762"/>
    </source>
</evidence>
<dbReference type="PANTHER" id="PTHR10309:SF0">
    <property type="entry name" value="MANNOSE-6-PHOSPHATE ISOMERASE"/>
    <property type="match status" value="1"/>
</dbReference>
<evidence type="ECO:0000259" key="11">
    <source>
        <dbReference type="Pfam" id="PF20512"/>
    </source>
</evidence>
<dbReference type="InterPro" id="IPR011051">
    <property type="entry name" value="RmlC_Cupin_sf"/>
</dbReference>
<evidence type="ECO:0000313" key="14">
    <source>
        <dbReference type="Proteomes" id="UP000186206"/>
    </source>
</evidence>
<proteinExistence type="inferred from homology"/>
<dbReference type="PANTHER" id="PTHR10309">
    <property type="entry name" value="MANNOSE-6-PHOSPHATE ISOMERASE"/>
    <property type="match status" value="1"/>
</dbReference>
<feature type="domain" description="Phosphomannose isomerase type I catalytic" evidence="10">
    <location>
        <begin position="5"/>
        <end position="152"/>
    </location>
</feature>
<dbReference type="InterPro" id="IPR046458">
    <property type="entry name" value="PMI_typeI_hel"/>
</dbReference>
<dbReference type="InterPro" id="IPR014710">
    <property type="entry name" value="RmlC-like_jellyroll"/>
</dbReference>
<dbReference type="InterPro" id="IPR049071">
    <property type="entry name" value="MPI_cupin_dom"/>
</dbReference>
<protein>
    <recommendedName>
        <fullName evidence="4">mannose-6-phosphate isomerase</fullName>
        <ecNumber evidence="4">5.3.1.8</ecNumber>
    </recommendedName>
    <alternativeName>
        <fullName evidence="8">Phosphohexomutase</fullName>
    </alternativeName>
    <alternativeName>
        <fullName evidence="9">Phosphomannose isomerase</fullName>
    </alternativeName>
</protein>
<evidence type="ECO:0000259" key="12">
    <source>
        <dbReference type="Pfam" id="PF21621"/>
    </source>
</evidence>
<evidence type="ECO:0000256" key="4">
    <source>
        <dbReference type="ARBA" id="ARBA00011956"/>
    </source>
</evidence>
<feature type="domain" description="Mannose-6-phosphate isomerase cupin" evidence="12">
    <location>
        <begin position="324"/>
        <end position="401"/>
    </location>
</feature>
<dbReference type="InterPro" id="IPR016305">
    <property type="entry name" value="Mannose-6-P_Isomerase"/>
</dbReference>
<dbReference type="Pfam" id="PF21621">
    <property type="entry name" value="MPI_cupin_dom"/>
    <property type="match status" value="1"/>
</dbReference>
<evidence type="ECO:0000256" key="1">
    <source>
        <dbReference type="ARBA" id="ARBA00000757"/>
    </source>
</evidence>
<evidence type="ECO:0000256" key="6">
    <source>
        <dbReference type="ARBA" id="ARBA00022833"/>
    </source>
</evidence>
<comment type="cofactor">
    <cofactor evidence="2">
        <name>Zn(2+)</name>
        <dbReference type="ChEBI" id="CHEBI:29105"/>
    </cofactor>
</comment>
<gene>
    <name evidence="13" type="ORF">BIY21_10995</name>
</gene>
<accession>A0ABX3FLN4</accession>
<comment type="similarity">
    <text evidence="3">Belongs to the mannose-6-phosphate isomerase type 1 family.</text>
</comment>
<evidence type="ECO:0000256" key="8">
    <source>
        <dbReference type="ARBA" id="ARBA00029741"/>
    </source>
</evidence>